<name>A0A821XZE0_9BILA</name>
<reference evidence="2" key="1">
    <citation type="submission" date="2021-02" db="EMBL/GenBank/DDBJ databases">
        <authorList>
            <person name="Nowell W R."/>
        </authorList>
    </citation>
    <scope>NUCLEOTIDE SEQUENCE</scope>
</reference>
<gene>
    <name evidence="2" type="ORF">QYT958_LOCUS33507</name>
</gene>
<feature type="non-terminal residue" evidence="2">
    <location>
        <position position="157"/>
    </location>
</feature>
<sequence length="157" mass="17231">MMSRTTSHIVEDETMTESDTRKSFLISNLLSADTSLETEDDEEETISVNDISMEETIQNDSKLHRAFPKPTSTSTIFPRLMSTNDFSYLYYLSYQYFAMQMLKTGQMPPPVVTTKLPSSSTLTINSSSSCSSSSPSPNTTTTTAATSITTTTTTASP</sequence>
<dbReference type="Proteomes" id="UP000663848">
    <property type="component" value="Unassembled WGS sequence"/>
</dbReference>
<proteinExistence type="predicted"/>
<accession>A0A821XZE0</accession>
<organism evidence="2 3">
    <name type="scientific">Rotaria socialis</name>
    <dbReference type="NCBI Taxonomy" id="392032"/>
    <lineage>
        <taxon>Eukaryota</taxon>
        <taxon>Metazoa</taxon>
        <taxon>Spiralia</taxon>
        <taxon>Gnathifera</taxon>
        <taxon>Rotifera</taxon>
        <taxon>Eurotatoria</taxon>
        <taxon>Bdelloidea</taxon>
        <taxon>Philodinida</taxon>
        <taxon>Philodinidae</taxon>
        <taxon>Rotaria</taxon>
    </lineage>
</organism>
<dbReference type="EMBL" id="CAJOBR010022992">
    <property type="protein sequence ID" value="CAF4951386.1"/>
    <property type="molecule type" value="Genomic_DNA"/>
</dbReference>
<comment type="caution">
    <text evidence="2">The sequence shown here is derived from an EMBL/GenBank/DDBJ whole genome shotgun (WGS) entry which is preliminary data.</text>
</comment>
<evidence type="ECO:0000313" key="3">
    <source>
        <dbReference type="Proteomes" id="UP000663848"/>
    </source>
</evidence>
<feature type="region of interest" description="Disordered" evidence="1">
    <location>
        <begin position="116"/>
        <end position="157"/>
    </location>
</feature>
<evidence type="ECO:0000256" key="1">
    <source>
        <dbReference type="SAM" id="MobiDB-lite"/>
    </source>
</evidence>
<evidence type="ECO:0000313" key="2">
    <source>
        <dbReference type="EMBL" id="CAF4951386.1"/>
    </source>
</evidence>
<protein>
    <submittedName>
        <fullName evidence="2">Uncharacterized protein</fullName>
    </submittedName>
</protein>
<dbReference type="AlphaFoldDB" id="A0A821XZE0"/>